<evidence type="ECO:0000256" key="3">
    <source>
        <dbReference type="SAM" id="MobiDB-lite"/>
    </source>
</evidence>
<dbReference type="Gene3D" id="3.30.2020.30">
    <property type="match status" value="1"/>
</dbReference>
<evidence type="ECO:0000313" key="5">
    <source>
        <dbReference type="EMBL" id="QDV09685.1"/>
    </source>
</evidence>
<organism evidence="5 6">
    <name type="scientific">Saltatorellus ferox</name>
    <dbReference type="NCBI Taxonomy" id="2528018"/>
    <lineage>
        <taxon>Bacteria</taxon>
        <taxon>Pseudomonadati</taxon>
        <taxon>Planctomycetota</taxon>
        <taxon>Planctomycetia</taxon>
        <taxon>Planctomycetia incertae sedis</taxon>
        <taxon>Saltatorellus</taxon>
    </lineage>
</organism>
<evidence type="ECO:0000256" key="2">
    <source>
        <dbReference type="ARBA" id="ARBA00023004"/>
    </source>
</evidence>
<dbReference type="Proteomes" id="UP000320390">
    <property type="component" value="Chromosome"/>
</dbReference>
<sequence>MTDSTGSPGRVPAPARIGRRDPSKITFDWQDGVSNGASAAAIRRGCPCAHCIDEHTGRPLLDPSSVPDHLTQKEVVLVGNYAISIVFSDGHRTGIFTWANLRRIADAASAPAAGGSQS</sequence>
<reference evidence="5 6" key="1">
    <citation type="submission" date="2019-02" db="EMBL/GenBank/DDBJ databases">
        <title>Deep-cultivation of Planctomycetes and their phenomic and genomic characterization uncovers novel biology.</title>
        <authorList>
            <person name="Wiegand S."/>
            <person name="Jogler M."/>
            <person name="Boedeker C."/>
            <person name="Pinto D."/>
            <person name="Vollmers J."/>
            <person name="Rivas-Marin E."/>
            <person name="Kohn T."/>
            <person name="Peeters S.H."/>
            <person name="Heuer A."/>
            <person name="Rast P."/>
            <person name="Oberbeckmann S."/>
            <person name="Bunk B."/>
            <person name="Jeske O."/>
            <person name="Meyerdierks A."/>
            <person name="Storesund J.E."/>
            <person name="Kallscheuer N."/>
            <person name="Luecker S."/>
            <person name="Lage O.M."/>
            <person name="Pohl T."/>
            <person name="Merkel B.J."/>
            <person name="Hornburger P."/>
            <person name="Mueller R.-W."/>
            <person name="Bruemmer F."/>
            <person name="Labrenz M."/>
            <person name="Spormann A.M."/>
            <person name="Op den Camp H."/>
            <person name="Overmann J."/>
            <person name="Amann R."/>
            <person name="Jetten M.S.M."/>
            <person name="Mascher T."/>
            <person name="Medema M.H."/>
            <person name="Devos D.P."/>
            <person name="Kaster A.-K."/>
            <person name="Ovreas L."/>
            <person name="Rohde M."/>
            <person name="Galperin M.Y."/>
            <person name="Jogler C."/>
        </authorList>
    </citation>
    <scope>NUCLEOTIDE SEQUENCE [LARGE SCALE GENOMIC DNA]</scope>
    <source>
        <strain evidence="5 6">Poly30</strain>
    </source>
</reference>
<evidence type="ECO:0000259" key="4">
    <source>
        <dbReference type="Pfam" id="PF06155"/>
    </source>
</evidence>
<keyword evidence="6" id="KW-1185">Reference proteome</keyword>
<dbReference type="InterPro" id="IPR010376">
    <property type="entry name" value="GBBH-like_N"/>
</dbReference>
<dbReference type="EMBL" id="CP036434">
    <property type="protein sequence ID" value="QDV09685.1"/>
    <property type="molecule type" value="Genomic_DNA"/>
</dbReference>
<dbReference type="InterPro" id="IPR038492">
    <property type="entry name" value="GBBH-like_N_sf"/>
</dbReference>
<gene>
    <name evidence="5" type="ORF">Poly30_52430</name>
</gene>
<dbReference type="Pfam" id="PF06155">
    <property type="entry name" value="GBBH-like_N"/>
    <property type="match status" value="1"/>
</dbReference>
<feature type="domain" description="Gamma-butyrobetaine hydroxylase-like N-terminal" evidence="4">
    <location>
        <begin position="21"/>
        <end position="102"/>
    </location>
</feature>
<evidence type="ECO:0000313" key="6">
    <source>
        <dbReference type="Proteomes" id="UP000320390"/>
    </source>
</evidence>
<protein>
    <recommendedName>
        <fullName evidence="4">Gamma-butyrobetaine hydroxylase-like N-terminal domain-containing protein</fullName>
    </recommendedName>
</protein>
<proteinExistence type="predicted"/>
<name>A0A518F018_9BACT</name>
<feature type="region of interest" description="Disordered" evidence="3">
    <location>
        <begin position="1"/>
        <end position="20"/>
    </location>
</feature>
<dbReference type="GO" id="GO:0046872">
    <property type="term" value="F:metal ion binding"/>
    <property type="evidence" value="ECO:0007669"/>
    <property type="project" value="UniProtKB-KW"/>
</dbReference>
<keyword evidence="1" id="KW-0479">Metal-binding</keyword>
<dbReference type="RefSeq" id="WP_145204478.1">
    <property type="nucleotide sequence ID" value="NZ_CP036434.1"/>
</dbReference>
<dbReference type="AlphaFoldDB" id="A0A518F018"/>
<dbReference type="OrthoDB" id="9794178at2"/>
<keyword evidence="2" id="KW-0408">Iron</keyword>
<accession>A0A518F018</accession>
<dbReference type="PANTHER" id="PTHR35303">
    <property type="entry name" value="OS02G0197800 PROTEIN"/>
    <property type="match status" value="1"/>
</dbReference>
<evidence type="ECO:0000256" key="1">
    <source>
        <dbReference type="ARBA" id="ARBA00022723"/>
    </source>
</evidence>